<sequence length="126" mass="14499">MLRQHQLHVRHGISAAKFDKPIFGVKGPSILSQMMPDVIGGCSIDVIHCVYSGVVKKLLEPWLDSNNRFKPFSLYHHKDIIDSRVMELKPPNFIKRPTWKNGRLCSRYTICWFADSHEGETSSNYV</sequence>
<evidence type="ECO:0000313" key="1">
    <source>
        <dbReference type="EMBL" id="KAK0165472.1"/>
    </source>
</evidence>
<organism evidence="1 2">
    <name type="scientific">Microctonus aethiopoides</name>
    <dbReference type="NCBI Taxonomy" id="144406"/>
    <lineage>
        <taxon>Eukaryota</taxon>
        <taxon>Metazoa</taxon>
        <taxon>Ecdysozoa</taxon>
        <taxon>Arthropoda</taxon>
        <taxon>Hexapoda</taxon>
        <taxon>Insecta</taxon>
        <taxon>Pterygota</taxon>
        <taxon>Neoptera</taxon>
        <taxon>Endopterygota</taxon>
        <taxon>Hymenoptera</taxon>
        <taxon>Apocrita</taxon>
        <taxon>Ichneumonoidea</taxon>
        <taxon>Braconidae</taxon>
        <taxon>Euphorinae</taxon>
        <taxon>Microctonus</taxon>
    </lineage>
</organism>
<keyword evidence="2" id="KW-1185">Reference proteome</keyword>
<dbReference type="AlphaFoldDB" id="A0AA39F9K0"/>
<dbReference type="EMBL" id="JAQQBS010001422">
    <property type="protein sequence ID" value="KAK0165472.1"/>
    <property type="molecule type" value="Genomic_DNA"/>
</dbReference>
<comment type="caution">
    <text evidence="1">The sequence shown here is derived from an EMBL/GenBank/DDBJ whole genome shotgun (WGS) entry which is preliminary data.</text>
</comment>
<reference evidence="1" key="2">
    <citation type="submission" date="2023-03" db="EMBL/GenBank/DDBJ databases">
        <authorList>
            <person name="Inwood S.N."/>
            <person name="Skelly J.G."/>
            <person name="Guhlin J."/>
            <person name="Harrop T.W.R."/>
            <person name="Goldson S.G."/>
            <person name="Dearden P.K."/>
        </authorList>
    </citation>
    <scope>NUCLEOTIDE SEQUENCE</scope>
    <source>
        <strain evidence="1">Irish</strain>
        <tissue evidence="1">Whole body</tissue>
    </source>
</reference>
<reference evidence="1" key="1">
    <citation type="journal article" date="2023" name="bioRxiv">
        <title>Scaffold-level genome assemblies of two parasitoid biocontrol wasps reveal the parthenogenesis mechanism and an associated novel virus.</title>
        <authorList>
            <person name="Inwood S."/>
            <person name="Skelly J."/>
            <person name="Guhlin J."/>
            <person name="Harrop T."/>
            <person name="Goldson S."/>
            <person name="Dearden P."/>
        </authorList>
    </citation>
    <scope>NUCLEOTIDE SEQUENCE</scope>
    <source>
        <strain evidence="1">Irish</strain>
        <tissue evidence="1">Whole body</tissue>
    </source>
</reference>
<dbReference type="Proteomes" id="UP001168990">
    <property type="component" value="Unassembled WGS sequence"/>
</dbReference>
<protein>
    <submittedName>
        <fullName evidence="1">Uncharacterized protein</fullName>
    </submittedName>
</protein>
<accession>A0AA39F9K0</accession>
<name>A0AA39F9K0_9HYME</name>
<gene>
    <name evidence="1" type="ORF">PV328_003979</name>
</gene>
<evidence type="ECO:0000313" key="2">
    <source>
        <dbReference type="Proteomes" id="UP001168990"/>
    </source>
</evidence>
<proteinExistence type="predicted"/>